<dbReference type="Proteomes" id="UP000507222">
    <property type="component" value="Unassembled WGS sequence"/>
</dbReference>
<dbReference type="EMBL" id="CAEKDK010000001">
    <property type="protein sequence ID" value="CAB4266045.1"/>
    <property type="molecule type" value="Genomic_DNA"/>
</dbReference>
<evidence type="ECO:0000313" key="2">
    <source>
        <dbReference type="Proteomes" id="UP000507222"/>
    </source>
</evidence>
<accession>A0A6J5TSP5</accession>
<name>A0A6J5TSP5_PRUAR</name>
<organism evidence="1 2">
    <name type="scientific">Prunus armeniaca</name>
    <name type="common">Apricot</name>
    <name type="synonym">Armeniaca vulgaris</name>
    <dbReference type="NCBI Taxonomy" id="36596"/>
    <lineage>
        <taxon>Eukaryota</taxon>
        <taxon>Viridiplantae</taxon>
        <taxon>Streptophyta</taxon>
        <taxon>Embryophyta</taxon>
        <taxon>Tracheophyta</taxon>
        <taxon>Spermatophyta</taxon>
        <taxon>Magnoliopsida</taxon>
        <taxon>eudicotyledons</taxon>
        <taxon>Gunneridae</taxon>
        <taxon>Pentapetalae</taxon>
        <taxon>rosids</taxon>
        <taxon>fabids</taxon>
        <taxon>Rosales</taxon>
        <taxon>Rosaceae</taxon>
        <taxon>Amygdaloideae</taxon>
        <taxon>Amygdaleae</taxon>
        <taxon>Prunus</taxon>
    </lineage>
</organism>
<dbReference type="AlphaFoldDB" id="A0A6J5TSP5"/>
<sequence length="65" mass="7332">METHEVHMEEIRKVTFKLLPLMGLSYSLVVVLEKAVASVCFVHVVPVHKFSFPDYNMTLPSAVEG</sequence>
<reference evidence="1 2" key="1">
    <citation type="submission" date="2020-05" db="EMBL/GenBank/DDBJ databases">
        <authorList>
            <person name="Campoy J."/>
            <person name="Schneeberger K."/>
            <person name="Spophaly S."/>
        </authorList>
    </citation>
    <scope>NUCLEOTIDE SEQUENCE [LARGE SCALE GENOMIC DNA]</scope>
    <source>
        <strain evidence="1">PruArmRojPasFocal</strain>
    </source>
</reference>
<evidence type="ECO:0000313" key="1">
    <source>
        <dbReference type="EMBL" id="CAB4266045.1"/>
    </source>
</evidence>
<protein>
    <submittedName>
        <fullName evidence="1">Uncharacterized protein</fullName>
    </submittedName>
</protein>
<proteinExistence type="predicted"/>
<gene>
    <name evidence="1" type="ORF">CURHAP_LOCUS8279</name>
</gene>